<accession>A0A0W0U939</accession>
<comment type="catalytic activity">
    <reaction evidence="1">
        <text>adenosine(1518)/adenosine(1519) in 16S rRNA + 4 S-adenosyl-L-methionine = N(6)-dimethyladenosine(1518)/N(6)-dimethyladenosine(1519) in 16S rRNA + 4 S-adenosyl-L-homocysteine + 4 H(+)</text>
        <dbReference type="Rhea" id="RHEA:19609"/>
        <dbReference type="Rhea" id="RHEA-COMP:10232"/>
        <dbReference type="Rhea" id="RHEA-COMP:10233"/>
        <dbReference type="ChEBI" id="CHEBI:15378"/>
        <dbReference type="ChEBI" id="CHEBI:57856"/>
        <dbReference type="ChEBI" id="CHEBI:59789"/>
        <dbReference type="ChEBI" id="CHEBI:74411"/>
        <dbReference type="ChEBI" id="CHEBI:74493"/>
        <dbReference type="EC" id="2.1.1.182"/>
    </reaction>
</comment>
<dbReference type="EC" id="2.1.1.182" evidence="1"/>
<keyword evidence="3" id="KW-1185">Reference proteome</keyword>
<dbReference type="InterPro" id="IPR011530">
    <property type="entry name" value="rRNA_adenine_dimethylase"/>
</dbReference>
<feature type="binding site" evidence="1">
    <location>
        <position position="13"/>
    </location>
    <ligand>
        <name>S-adenosyl-L-methionine</name>
        <dbReference type="ChEBI" id="CHEBI:59789"/>
    </ligand>
</feature>
<dbReference type="InterPro" id="IPR020598">
    <property type="entry name" value="rRNA_Ade_methylase_Trfase_N"/>
</dbReference>
<dbReference type="PATRIC" id="fig|45065.4.peg.115"/>
<comment type="function">
    <text evidence="1">Specifically dimethylates two adjacent adenosines (A1518 and A1519) in the loop of a conserved hairpin near the 3'-end of 16S rRNA in the 30S particle. May play a critical role in biogenesis of 30S subunits.</text>
</comment>
<dbReference type="GO" id="GO:0052908">
    <property type="term" value="F:16S rRNA (adenine(1518)-N(6)/adenine(1519)-N(6))-dimethyltransferase activity"/>
    <property type="evidence" value="ECO:0007669"/>
    <property type="project" value="UniProtKB-EC"/>
</dbReference>
<dbReference type="RefSeq" id="WP_028386221.1">
    <property type="nucleotide sequence ID" value="NZ_CAAAHN010000012.1"/>
</dbReference>
<evidence type="ECO:0000256" key="1">
    <source>
        <dbReference type="HAMAP-Rule" id="MF_00607"/>
    </source>
</evidence>
<dbReference type="NCBIfam" id="TIGR00755">
    <property type="entry name" value="ksgA"/>
    <property type="match status" value="1"/>
</dbReference>
<comment type="similarity">
    <text evidence="1">Belongs to the class I-like SAM-binding methyltransferase superfamily. rRNA adenine N(6)-methyltransferase family. RsmA subfamily.</text>
</comment>
<comment type="caution">
    <text evidence="2">The sequence shown here is derived from an EMBL/GenBank/DDBJ whole genome shotgun (WGS) entry which is preliminary data.</text>
</comment>
<keyword evidence="1" id="KW-0489">Methyltransferase</keyword>
<dbReference type="PROSITE" id="PS51689">
    <property type="entry name" value="SAM_RNA_A_N6_MT"/>
    <property type="match status" value="1"/>
</dbReference>
<dbReference type="GO" id="GO:0005829">
    <property type="term" value="C:cytosol"/>
    <property type="evidence" value="ECO:0007669"/>
    <property type="project" value="TreeGrafter"/>
</dbReference>
<dbReference type="AlphaFoldDB" id="A0A0W0U939"/>
<reference evidence="2 3" key="1">
    <citation type="submission" date="2015-11" db="EMBL/GenBank/DDBJ databases">
        <title>Genomic analysis of 38 Legionella species identifies large and diverse effector repertoires.</title>
        <authorList>
            <person name="Burstein D."/>
            <person name="Amaro F."/>
            <person name="Zusman T."/>
            <person name="Lifshitz Z."/>
            <person name="Cohen O."/>
            <person name="Gilbert J.A."/>
            <person name="Pupko T."/>
            <person name="Shuman H.A."/>
            <person name="Segal G."/>
        </authorList>
    </citation>
    <scope>NUCLEOTIDE SEQUENCE [LARGE SCALE GENOMIC DNA]</scope>
    <source>
        <strain evidence="2 3">ATCC 49504</strain>
    </source>
</reference>
<dbReference type="Pfam" id="PF00398">
    <property type="entry name" value="RrnaAD"/>
    <property type="match status" value="1"/>
</dbReference>
<feature type="binding site" evidence="1">
    <location>
        <position position="61"/>
    </location>
    <ligand>
        <name>S-adenosyl-L-methionine</name>
        <dbReference type="ChEBI" id="CHEBI:59789"/>
    </ligand>
</feature>
<feature type="binding site" evidence="1">
    <location>
        <position position="103"/>
    </location>
    <ligand>
        <name>S-adenosyl-L-methionine</name>
        <dbReference type="ChEBI" id="CHEBI:59789"/>
    </ligand>
</feature>
<dbReference type="InterPro" id="IPR023165">
    <property type="entry name" value="rRNA_Ade_diMease-like_C"/>
</dbReference>
<keyword evidence="1" id="KW-0694">RNA-binding</keyword>
<name>A0A0W0U939_9GAMM</name>
<proteinExistence type="inferred from homology"/>
<dbReference type="OrthoDB" id="9814755at2"/>
<comment type="subcellular location">
    <subcellularLocation>
        <location evidence="1">Cytoplasm</location>
    </subcellularLocation>
</comment>
<dbReference type="STRING" id="45065.Lgee_0104"/>
<gene>
    <name evidence="1 2" type="primary">ksgA</name>
    <name evidence="1" type="synonym">rsmA</name>
    <name evidence="2" type="ORF">Lgee_0104</name>
</gene>
<dbReference type="SMART" id="SM00650">
    <property type="entry name" value="rADc"/>
    <property type="match status" value="1"/>
</dbReference>
<dbReference type="PANTHER" id="PTHR11727:SF7">
    <property type="entry name" value="DIMETHYLADENOSINE TRANSFERASE-RELATED"/>
    <property type="match status" value="1"/>
</dbReference>
<dbReference type="GO" id="GO:0003723">
    <property type="term" value="F:RNA binding"/>
    <property type="evidence" value="ECO:0007669"/>
    <property type="project" value="UniProtKB-UniRule"/>
</dbReference>
<protein>
    <recommendedName>
        <fullName evidence="1">Ribosomal RNA small subunit methyltransferase A</fullName>
        <ecNumber evidence="1">2.1.1.182</ecNumber>
    </recommendedName>
    <alternativeName>
        <fullName evidence="1">16S rRNA (adenine(1518)-N(6)/adenine(1519)-N(6))-dimethyltransferase</fullName>
    </alternativeName>
    <alternativeName>
        <fullName evidence="1">16S rRNA dimethyladenosine transferase</fullName>
    </alternativeName>
    <alternativeName>
        <fullName evidence="1">16S rRNA dimethylase</fullName>
    </alternativeName>
    <alternativeName>
        <fullName evidence="1">S-adenosylmethionine-6-N', N'-adenosyl(rRNA) dimethyltransferase</fullName>
    </alternativeName>
</protein>
<feature type="binding site" evidence="1">
    <location>
        <position position="15"/>
    </location>
    <ligand>
        <name>S-adenosyl-L-methionine</name>
        <dbReference type="ChEBI" id="CHEBI:59789"/>
    </ligand>
</feature>
<sequence>MGRHIPRKRFGQHFLRDESVVRAMLSAINPMKDATVVEIGPGLGALTLPLLTRLNTLHIVEIDTDLQAHWRASPEASRLTLHAADALTLDYSQWGKGLRVVGNLPYNISTPLIFHLLQYAPFISDMHFMLQKEVVERLAAPPGSKDYGRLSIMVQYLCAVDYLFDVGPEAFDPPPRVDSAVVRLTPWERSPYEAVDVSRLQQVVTRAFSMRRKTIANALKPLFDADTLRTLGLDPGTRPEQLAISDYIRLAGALKDC</sequence>
<dbReference type="FunFam" id="1.10.8.100:FF:000001">
    <property type="entry name" value="Ribosomal RNA small subunit methyltransferase A"/>
    <property type="match status" value="1"/>
</dbReference>
<keyword evidence="1" id="KW-0698">rRNA processing</keyword>
<dbReference type="InterPro" id="IPR001737">
    <property type="entry name" value="KsgA/Erm"/>
</dbReference>
<dbReference type="PANTHER" id="PTHR11727">
    <property type="entry name" value="DIMETHYLADENOSINE TRANSFERASE"/>
    <property type="match status" value="1"/>
</dbReference>
<organism evidence="2 3">
    <name type="scientific">Legionella geestiana</name>
    <dbReference type="NCBI Taxonomy" id="45065"/>
    <lineage>
        <taxon>Bacteria</taxon>
        <taxon>Pseudomonadati</taxon>
        <taxon>Pseudomonadota</taxon>
        <taxon>Gammaproteobacteria</taxon>
        <taxon>Legionellales</taxon>
        <taxon>Legionellaceae</taxon>
        <taxon>Legionella</taxon>
    </lineage>
</organism>
<feature type="binding site" evidence="1">
    <location>
        <position position="85"/>
    </location>
    <ligand>
        <name>S-adenosyl-L-methionine</name>
        <dbReference type="ChEBI" id="CHEBI:59789"/>
    </ligand>
</feature>
<dbReference type="InterPro" id="IPR029063">
    <property type="entry name" value="SAM-dependent_MTases_sf"/>
</dbReference>
<keyword evidence="1 2" id="KW-0808">Transferase</keyword>
<dbReference type="SUPFAM" id="SSF53335">
    <property type="entry name" value="S-adenosyl-L-methionine-dependent methyltransferases"/>
    <property type="match status" value="1"/>
</dbReference>
<evidence type="ECO:0000313" key="3">
    <source>
        <dbReference type="Proteomes" id="UP000054785"/>
    </source>
</evidence>
<dbReference type="Gene3D" id="3.40.50.150">
    <property type="entry name" value="Vaccinia Virus protein VP39"/>
    <property type="match status" value="1"/>
</dbReference>
<feature type="binding site" evidence="1">
    <location>
        <position position="40"/>
    </location>
    <ligand>
        <name>S-adenosyl-L-methionine</name>
        <dbReference type="ChEBI" id="CHEBI:59789"/>
    </ligand>
</feature>
<dbReference type="HAMAP" id="MF_00607">
    <property type="entry name" value="16SrRNA_methyltr_A"/>
    <property type="match status" value="1"/>
</dbReference>
<keyword evidence="1" id="KW-0949">S-adenosyl-L-methionine</keyword>
<dbReference type="EMBL" id="LNYC01000003">
    <property type="protein sequence ID" value="KTD04494.1"/>
    <property type="molecule type" value="Genomic_DNA"/>
</dbReference>
<keyword evidence="1" id="KW-0963">Cytoplasm</keyword>
<dbReference type="Proteomes" id="UP000054785">
    <property type="component" value="Unassembled WGS sequence"/>
</dbReference>
<dbReference type="Gene3D" id="1.10.8.100">
    <property type="entry name" value="Ribosomal RNA adenine dimethylase-like, domain 2"/>
    <property type="match status" value="1"/>
</dbReference>
<evidence type="ECO:0000313" key="2">
    <source>
        <dbReference type="EMBL" id="KTD04494.1"/>
    </source>
</evidence>